<keyword evidence="5 7" id="KW-0521">NADP</keyword>
<dbReference type="Proteomes" id="UP000447833">
    <property type="component" value="Unassembled WGS sequence"/>
</dbReference>
<feature type="binding site" evidence="7">
    <location>
        <position position="102"/>
    </location>
    <ligand>
        <name>FMN</name>
        <dbReference type="ChEBI" id="CHEBI:58210"/>
    </ligand>
</feature>
<dbReference type="InterPro" id="IPR013785">
    <property type="entry name" value="Aldolase_TIM"/>
</dbReference>
<evidence type="ECO:0000256" key="5">
    <source>
        <dbReference type="ARBA" id="ARBA00022857"/>
    </source>
</evidence>
<dbReference type="PANTHER" id="PTHR43303:SF4">
    <property type="entry name" value="NADPH DEHYDROGENASE C23G7.10C-RELATED"/>
    <property type="match status" value="1"/>
</dbReference>
<dbReference type="GO" id="GO:0050661">
    <property type="term" value="F:NADP binding"/>
    <property type="evidence" value="ECO:0007669"/>
    <property type="project" value="UniProtKB-UniRule"/>
</dbReference>
<evidence type="ECO:0000256" key="4">
    <source>
        <dbReference type="ARBA" id="ARBA00022643"/>
    </source>
</evidence>
<dbReference type="NCBIfam" id="NF010047">
    <property type="entry name" value="PRK13523.1"/>
    <property type="match status" value="1"/>
</dbReference>
<dbReference type="InterPro" id="IPR001155">
    <property type="entry name" value="OxRdtase_FMN_N"/>
</dbReference>
<dbReference type="AlphaFoldDB" id="A0A845EXC0"/>
<protein>
    <recommendedName>
        <fullName evidence="7">NADPH dehydrogenase</fullName>
        <ecNumber evidence="7">1.6.99.1</ecNumber>
    </recommendedName>
</protein>
<dbReference type="HAMAP" id="MF_01614">
    <property type="entry name" value="NamA"/>
    <property type="match status" value="1"/>
</dbReference>
<dbReference type="GO" id="GO:0003959">
    <property type="term" value="F:NADPH dehydrogenase activity"/>
    <property type="evidence" value="ECO:0007669"/>
    <property type="project" value="UniProtKB-UniRule"/>
</dbReference>
<dbReference type="RefSeq" id="WP_160918858.1">
    <property type="nucleotide sequence ID" value="NZ_WMEY01000002.1"/>
</dbReference>
<comment type="caution">
    <text evidence="9">The sequence shown here is derived from an EMBL/GenBank/DDBJ whole genome shotgun (WGS) entry which is preliminary data.</text>
</comment>
<comment type="similarity">
    <text evidence="7">Belongs to the NADH:flavin oxidoreductase/NADH oxidase family. NamA subfamily.</text>
</comment>
<evidence type="ECO:0000256" key="6">
    <source>
        <dbReference type="ARBA" id="ARBA00023002"/>
    </source>
</evidence>
<dbReference type="EC" id="1.6.99.1" evidence="7"/>
<feature type="binding site" evidence="7">
    <location>
        <begin position="23"/>
        <end position="26"/>
    </location>
    <ligand>
        <name>FMN</name>
        <dbReference type="ChEBI" id="CHEBI:58210"/>
    </ligand>
</feature>
<reference evidence="9 10" key="1">
    <citation type="submission" date="2019-11" db="EMBL/GenBank/DDBJ databases">
        <title>Genome sequences of 17 halophilic strains isolated from different environments.</title>
        <authorList>
            <person name="Furrow R.E."/>
        </authorList>
    </citation>
    <scope>NUCLEOTIDE SEQUENCE [LARGE SCALE GENOMIC DNA]</scope>
    <source>
        <strain evidence="9 10">22506_14_FS</strain>
    </source>
</reference>
<feature type="binding site" evidence="7">
    <location>
        <begin position="164"/>
        <end position="167"/>
    </location>
    <ligand>
        <name>substrate</name>
    </ligand>
</feature>
<keyword evidence="2 7" id="KW-0216">Detoxification</keyword>
<dbReference type="GO" id="GO:0010181">
    <property type="term" value="F:FMN binding"/>
    <property type="evidence" value="ECO:0007669"/>
    <property type="project" value="UniProtKB-UniRule"/>
</dbReference>
<dbReference type="GO" id="GO:0009636">
    <property type="term" value="P:response to toxic substance"/>
    <property type="evidence" value="ECO:0007669"/>
    <property type="project" value="UniProtKB-KW"/>
</dbReference>
<evidence type="ECO:0000256" key="3">
    <source>
        <dbReference type="ARBA" id="ARBA00022630"/>
    </source>
</evidence>
<keyword evidence="3 7" id="KW-0285">Flavoprotein</keyword>
<organism evidence="9 10">
    <name type="scientific">Guptibacillus hwajinpoensis</name>
    <dbReference type="NCBI Taxonomy" id="208199"/>
    <lineage>
        <taxon>Bacteria</taxon>
        <taxon>Bacillati</taxon>
        <taxon>Bacillota</taxon>
        <taxon>Bacilli</taxon>
        <taxon>Bacillales</taxon>
        <taxon>Guptibacillaceae</taxon>
        <taxon>Guptibacillus</taxon>
    </lineage>
</organism>
<comment type="cofactor">
    <cofactor evidence="1 7">
        <name>FMN</name>
        <dbReference type="ChEBI" id="CHEBI:58210"/>
    </cofactor>
</comment>
<keyword evidence="6 7" id="KW-0560">Oxidoreductase</keyword>
<feature type="binding site" evidence="7">
    <location>
        <position position="28"/>
    </location>
    <ligand>
        <name>substrate</name>
    </ligand>
</feature>
<feature type="binding site" evidence="7">
    <location>
        <position position="215"/>
    </location>
    <ligand>
        <name>FMN</name>
        <dbReference type="ChEBI" id="CHEBI:58210"/>
    </ligand>
</feature>
<dbReference type="SUPFAM" id="SSF51395">
    <property type="entry name" value="FMN-linked oxidoreductases"/>
    <property type="match status" value="1"/>
</dbReference>
<comment type="function">
    <text evidence="7">Catalyzes the reduction of the double bond of an array of alpha,beta-unsaturated aldehydes and ketones. It also reduces the nitro group of nitroester and nitroaromatic compounds. It could have a role in detoxification processes.</text>
</comment>
<sequence length="339" mass="37681">MSSALFTPYTIKNVTFPNRIVMSPMCMYSCEAMDGKATNFHFTHYTSRAVGRTGLIITEAAAVTEQGRISPQDLGIWSDDHIEGLQKIVQLSQEQGAKVGIQLAHAGRKAVLDGPIIAPSAIPFSDKMKTPEEMTLEQIKETIVSFKEGARRAKKAGFDVIELHGAHGYLINEFLSPLTNNREDEYGGSTQNRYRFLKEIISEVNDVWDGPLFVRISAEEYDEEGNTMEDFVYFSSEMKKQGVDLIDCSTGGVVPASIDAFPGYQVKHAEQIRNEAKIPTGAVGLITHPLQAEEIIHNNRADLVLLARELLRDPYWARTAAAELGADLEAPKQYERGWN</sequence>
<evidence type="ECO:0000256" key="2">
    <source>
        <dbReference type="ARBA" id="ARBA00022575"/>
    </source>
</evidence>
<evidence type="ECO:0000313" key="10">
    <source>
        <dbReference type="Proteomes" id="UP000447833"/>
    </source>
</evidence>
<evidence type="ECO:0000256" key="7">
    <source>
        <dbReference type="HAMAP-Rule" id="MF_01614"/>
    </source>
</evidence>
<dbReference type="Pfam" id="PF00724">
    <property type="entry name" value="Oxidored_FMN"/>
    <property type="match status" value="1"/>
</dbReference>
<dbReference type="InterPro" id="IPR044152">
    <property type="entry name" value="YqjM-like"/>
</dbReference>
<gene>
    <name evidence="7 9" type="primary">namA</name>
    <name evidence="9" type="ORF">GLW07_07510</name>
</gene>
<dbReference type="EMBL" id="WMEY01000002">
    <property type="protein sequence ID" value="MYL63201.1"/>
    <property type="molecule type" value="Genomic_DNA"/>
</dbReference>
<name>A0A845EXC0_9BACL</name>
<dbReference type="InterPro" id="IPR023663">
    <property type="entry name" value="NADPH_DH_bac"/>
</dbReference>
<accession>A0A845EXC0</accession>
<evidence type="ECO:0000256" key="1">
    <source>
        <dbReference type="ARBA" id="ARBA00001917"/>
    </source>
</evidence>
<comment type="catalytic activity">
    <reaction evidence="7">
        <text>A + NADPH + H(+) = AH2 + NADP(+)</text>
        <dbReference type="Rhea" id="RHEA:13149"/>
        <dbReference type="ChEBI" id="CHEBI:13193"/>
        <dbReference type="ChEBI" id="CHEBI:15378"/>
        <dbReference type="ChEBI" id="CHEBI:17499"/>
        <dbReference type="ChEBI" id="CHEBI:57783"/>
        <dbReference type="ChEBI" id="CHEBI:58349"/>
        <dbReference type="EC" id="1.6.99.1"/>
    </reaction>
</comment>
<comment type="subunit">
    <text evidence="7">Homotetramer.</text>
</comment>
<feature type="domain" description="NADH:flavin oxidoreductase/NADH oxidase N-terminal" evidence="8">
    <location>
        <begin position="5"/>
        <end position="324"/>
    </location>
</feature>
<feature type="binding site" evidence="7">
    <location>
        <begin position="307"/>
        <end position="308"/>
    </location>
    <ligand>
        <name>FMN</name>
        <dbReference type="ChEBI" id="CHEBI:58210"/>
    </ligand>
</feature>
<feature type="binding site" evidence="7">
    <location>
        <position position="60"/>
    </location>
    <ligand>
        <name>FMN</name>
        <dbReference type="ChEBI" id="CHEBI:58210"/>
    </ligand>
</feature>
<proteinExistence type="inferred from homology"/>
<dbReference type="PANTHER" id="PTHR43303">
    <property type="entry name" value="NADPH DEHYDROGENASE C23G7.10C-RELATED"/>
    <property type="match status" value="1"/>
</dbReference>
<evidence type="ECO:0000313" key="9">
    <source>
        <dbReference type="EMBL" id="MYL63201.1"/>
    </source>
</evidence>
<evidence type="ECO:0000259" key="8">
    <source>
        <dbReference type="Pfam" id="PF00724"/>
    </source>
</evidence>
<keyword evidence="4 7" id="KW-0288">FMN</keyword>
<dbReference type="Gene3D" id="3.20.20.70">
    <property type="entry name" value="Aldolase class I"/>
    <property type="match status" value="1"/>
</dbReference>
<dbReference type="CDD" id="cd02932">
    <property type="entry name" value="OYE_YqiM_FMN"/>
    <property type="match status" value="1"/>
</dbReference>